<reference evidence="1 2" key="1">
    <citation type="submission" date="2016-10" db="EMBL/GenBank/DDBJ databases">
        <authorList>
            <person name="de Groot N.N."/>
        </authorList>
    </citation>
    <scope>NUCLEOTIDE SEQUENCE [LARGE SCALE GENOMIC DNA]</scope>
    <source>
        <strain evidence="1 2">CBS 141442</strain>
    </source>
</reference>
<protein>
    <submittedName>
        <fullName evidence="1">CIC11C00000001734</fullName>
    </submittedName>
</protein>
<dbReference type="Proteomes" id="UP000182334">
    <property type="component" value="Chromosome III"/>
</dbReference>
<keyword evidence="2" id="KW-1185">Reference proteome</keyword>
<gene>
    <name evidence="1" type="ORF">SAMEA4029010_CIC11G00000001734</name>
</gene>
<dbReference type="AlphaFoldDB" id="A0A1L0BJN6"/>
<dbReference type="EMBL" id="LT635758">
    <property type="protein sequence ID" value="SGZ51577.1"/>
    <property type="molecule type" value="Genomic_DNA"/>
</dbReference>
<organism evidence="1 2">
    <name type="scientific">Sungouiella intermedia</name>
    <dbReference type="NCBI Taxonomy" id="45354"/>
    <lineage>
        <taxon>Eukaryota</taxon>
        <taxon>Fungi</taxon>
        <taxon>Dikarya</taxon>
        <taxon>Ascomycota</taxon>
        <taxon>Saccharomycotina</taxon>
        <taxon>Pichiomycetes</taxon>
        <taxon>Metschnikowiaceae</taxon>
        <taxon>Sungouiella</taxon>
    </lineage>
</organism>
<sequence>MRLSTLMNLGSPDITIRKSGPLLWGIRSLDSGFLSFCYFEATVAENSNYEYALEVNQLPVTSVN</sequence>
<evidence type="ECO:0000313" key="2">
    <source>
        <dbReference type="Proteomes" id="UP000182334"/>
    </source>
</evidence>
<accession>A0A1L0BJN6</accession>
<proteinExistence type="predicted"/>
<name>A0A1L0BJN6_9ASCO</name>
<evidence type="ECO:0000313" key="1">
    <source>
        <dbReference type="EMBL" id="SGZ51577.1"/>
    </source>
</evidence>